<organism evidence="1 2">
    <name type="scientific">Roseibium marinum</name>
    <dbReference type="NCBI Taxonomy" id="281252"/>
    <lineage>
        <taxon>Bacteria</taxon>
        <taxon>Pseudomonadati</taxon>
        <taxon>Pseudomonadota</taxon>
        <taxon>Alphaproteobacteria</taxon>
        <taxon>Hyphomicrobiales</taxon>
        <taxon>Stappiaceae</taxon>
        <taxon>Roseibium</taxon>
    </lineage>
</organism>
<dbReference type="OrthoDB" id="7675387at2"/>
<keyword evidence="2" id="KW-1185">Reference proteome</keyword>
<protein>
    <submittedName>
        <fullName evidence="1">Uncharacterized protein</fullName>
    </submittedName>
</protein>
<comment type="caution">
    <text evidence="1">The sequence shown here is derived from an EMBL/GenBank/DDBJ whole genome shotgun (WGS) entry which is preliminary data.</text>
</comment>
<evidence type="ECO:0000313" key="1">
    <source>
        <dbReference type="EMBL" id="POF31762.1"/>
    </source>
</evidence>
<dbReference type="Proteomes" id="UP000236959">
    <property type="component" value="Unassembled WGS sequence"/>
</dbReference>
<gene>
    <name evidence="1" type="ORF">CLV41_104332</name>
</gene>
<accession>A0A2S3UVK7</accession>
<dbReference type="AlphaFoldDB" id="A0A2S3UVK7"/>
<reference evidence="1 2" key="1">
    <citation type="submission" date="2018-01" db="EMBL/GenBank/DDBJ databases">
        <title>Genomic Encyclopedia of Archaeal and Bacterial Type Strains, Phase II (KMG-II): from individual species to whole genera.</title>
        <authorList>
            <person name="Goeker M."/>
        </authorList>
    </citation>
    <scope>NUCLEOTIDE SEQUENCE [LARGE SCALE GENOMIC DNA]</scope>
    <source>
        <strain evidence="1 2">DSM 17023</strain>
    </source>
</reference>
<proteinExistence type="predicted"/>
<name>A0A2S3UVK7_9HYPH</name>
<dbReference type="RefSeq" id="WP_103222728.1">
    <property type="nucleotide sequence ID" value="NZ_PPCN01000004.1"/>
</dbReference>
<evidence type="ECO:0000313" key="2">
    <source>
        <dbReference type="Proteomes" id="UP000236959"/>
    </source>
</evidence>
<sequence length="407" mass="42492">MADFITTESGIYVVSNETEFNQAIDKVNAGGHDKINIVAPFTLTDNTRPFTKSAEVTSSTDSEIHDGGFSVVTVKNSAIVKFGVRSKGTGTSYVIGPNGSALVGVSGGSLANLAVLESGKFKVPSGEKFSIGGALSLGHYSELTLGGILYNNQPVTTDRSLVTVEGSLGSASNQDHEGEGILQAEPAMGPLILAGETFMTIAPDTVVILGKTKVDTICQIKSDGTGSVWSADTIEVVGNNLQDPGQIAGTNVSTIELKNGGLFCGRVSDGVFDGNTADTIINTSGDFQMGAKGSCTVKDYKQTGGHLKFQIDNFEGHTAHLSLSETVDVSGGNLEIEARLYHIPDSTKSTVSTLITAPGSSAGLQELAHRVEFKGFHAIEPNKKLTLTPSVEVVGDKLNLVLTVIDH</sequence>
<dbReference type="EMBL" id="PPCN01000004">
    <property type="protein sequence ID" value="POF31762.1"/>
    <property type="molecule type" value="Genomic_DNA"/>
</dbReference>